<comment type="caution">
    <text evidence="1">The sequence shown here is derived from an EMBL/GenBank/DDBJ whole genome shotgun (WGS) entry which is preliminary data.</text>
</comment>
<dbReference type="Proteomes" id="UP000034228">
    <property type="component" value="Unassembled WGS sequence"/>
</dbReference>
<dbReference type="EMBL" id="LAHO01000005">
    <property type="protein sequence ID" value="KKO46111.1"/>
    <property type="molecule type" value="Genomic_DNA"/>
</dbReference>
<proteinExistence type="predicted"/>
<sequence>MVESPCVACCRLSSDKFCVGCYRHITEIVDWNKRTDLENSAILQMVAQRKIQAEQAGLLNADTAVPTTAITQAEWQAAKTAARMK</sequence>
<evidence type="ECO:0000313" key="1">
    <source>
        <dbReference type="EMBL" id="KKO46111.1"/>
    </source>
</evidence>
<organism evidence="1 2">
    <name type="scientific">Arsukibacterium ikkense</name>
    <dbReference type="NCBI Taxonomy" id="336831"/>
    <lineage>
        <taxon>Bacteria</taxon>
        <taxon>Pseudomonadati</taxon>
        <taxon>Pseudomonadota</taxon>
        <taxon>Gammaproteobacteria</taxon>
        <taxon>Chromatiales</taxon>
        <taxon>Chromatiaceae</taxon>
        <taxon>Arsukibacterium</taxon>
    </lineage>
</organism>
<evidence type="ECO:0000313" key="2">
    <source>
        <dbReference type="Proteomes" id="UP000034228"/>
    </source>
</evidence>
<dbReference type="RefSeq" id="WP_046556969.1">
    <property type="nucleotide sequence ID" value="NZ_LAHO01000005.1"/>
</dbReference>
<gene>
    <name evidence="1" type="ORF">WG68_07075</name>
</gene>
<protein>
    <submittedName>
        <fullName evidence="1">Fe-S protein</fullName>
    </submittedName>
</protein>
<name>A0A0M2V659_9GAMM</name>
<dbReference type="PANTHER" id="PTHR35175">
    <property type="entry name" value="DUF1289 DOMAIN-CONTAINING PROTEIN"/>
    <property type="match status" value="1"/>
</dbReference>
<accession>A0A0M2V659</accession>
<keyword evidence="2" id="KW-1185">Reference proteome</keyword>
<dbReference type="OrthoDB" id="8911262at2"/>
<dbReference type="InterPro" id="IPR010710">
    <property type="entry name" value="DUF1289"/>
</dbReference>
<dbReference type="PANTHER" id="PTHR35175:SF2">
    <property type="entry name" value="DUF1289 DOMAIN-CONTAINING PROTEIN"/>
    <property type="match status" value="1"/>
</dbReference>
<dbReference type="Pfam" id="PF06945">
    <property type="entry name" value="DUF1289"/>
    <property type="match status" value="1"/>
</dbReference>
<reference evidence="1 2" key="1">
    <citation type="submission" date="2015-03" db="EMBL/GenBank/DDBJ databases">
        <title>Draft genome sequences of two protease-producing strains of Arsukibacterium isolated from two cold and alkaline environments.</title>
        <authorList>
            <person name="Lylloff J.E."/>
            <person name="Skov L.B."/>
            <person name="Jepsen M."/>
            <person name="Hallin P.F."/>
            <person name="Sorensen S.J."/>
            <person name="Stougaard P."/>
            <person name="Glaring M.A."/>
        </authorList>
    </citation>
    <scope>NUCLEOTIDE SEQUENCE [LARGE SCALE GENOMIC DNA]</scope>
    <source>
        <strain evidence="1 2">GCM72</strain>
    </source>
</reference>
<dbReference type="AlphaFoldDB" id="A0A0M2V659"/>
<dbReference type="STRING" id="336831.WG68_07075"/>